<comment type="caution">
    <text evidence="1">The sequence shown here is derived from an EMBL/GenBank/DDBJ whole genome shotgun (WGS) entry which is preliminary data.</text>
</comment>
<dbReference type="AlphaFoldDB" id="A0A4S8IRP8"/>
<evidence type="ECO:0000313" key="1">
    <source>
        <dbReference type="EMBL" id="THU51340.1"/>
    </source>
</evidence>
<dbReference type="EMBL" id="PYDT01000009">
    <property type="protein sequence ID" value="THU51340.1"/>
    <property type="molecule type" value="Genomic_DNA"/>
</dbReference>
<gene>
    <name evidence="1" type="ORF">C4D60_Mb06t30000</name>
</gene>
<sequence>MTCSIYQYVIVLVLTCNSTPRIKIATAICAEPCEAANHSPAAILHDLIQPIAVEAQFAAALPHDDLRPISLLSHAQKRIHIGNHGIPLLHDDARSPCLLPRHDYSVYQCSTPRIKIATAICAEPCEAANHSPAAILHDLIQPIAVEAQFAAALPHDDLRPISLLSHAQKRIHIGNHGIPLLHDDARSPCLLPRHDYSVYQCVIVLVLTYGRGLCVLV</sequence>
<proteinExistence type="predicted"/>
<keyword evidence="2" id="KW-1185">Reference proteome</keyword>
<organism evidence="1 2">
    <name type="scientific">Musa balbisiana</name>
    <name type="common">Banana</name>
    <dbReference type="NCBI Taxonomy" id="52838"/>
    <lineage>
        <taxon>Eukaryota</taxon>
        <taxon>Viridiplantae</taxon>
        <taxon>Streptophyta</taxon>
        <taxon>Embryophyta</taxon>
        <taxon>Tracheophyta</taxon>
        <taxon>Spermatophyta</taxon>
        <taxon>Magnoliopsida</taxon>
        <taxon>Liliopsida</taxon>
        <taxon>Zingiberales</taxon>
        <taxon>Musaceae</taxon>
        <taxon>Musa</taxon>
    </lineage>
</organism>
<dbReference type="Proteomes" id="UP000317650">
    <property type="component" value="Chromosome 6"/>
</dbReference>
<evidence type="ECO:0000313" key="2">
    <source>
        <dbReference type="Proteomes" id="UP000317650"/>
    </source>
</evidence>
<name>A0A4S8IRP8_MUSBA</name>
<accession>A0A4S8IRP8</accession>
<reference evidence="1 2" key="1">
    <citation type="journal article" date="2019" name="Nat. Plants">
        <title>Genome sequencing of Musa balbisiana reveals subgenome evolution and function divergence in polyploid bananas.</title>
        <authorList>
            <person name="Yao X."/>
        </authorList>
    </citation>
    <scope>NUCLEOTIDE SEQUENCE [LARGE SCALE GENOMIC DNA]</scope>
    <source>
        <strain evidence="2">cv. DH-PKW</strain>
        <tissue evidence="1">Leaves</tissue>
    </source>
</reference>
<protein>
    <submittedName>
        <fullName evidence="1">Uncharacterized protein</fullName>
    </submittedName>
</protein>